<comment type="caution">
    <text evidence="8">The sequence shown here is derived from an EMBL/GenBank/DDBJ whole genome shotgun (WGS) entry which is preliminary data.</text>
</comment>
<evidence type="ECO:0000256" key="2">
    <source>
        <dbReference type="ARBA" id="ARBA00023012"/>
    </source>
</evidence>
<dbReference type="EMBL" id="JADIJS010000003">
    <property type="protein sequence ID" value="MBO1040913.1"/>
    <property type="molecule type" value="Genomic_DNA"/>
</dbReference>
<gene>
    <name evidence="8" type="ORF">IPV26_14690</name>
</gene>
<evidence type="ECO:0000256" key="4">
    <source>
        <dbReference type="ARBA" id="ARBA00023125"/>
    </source>
</evidence>
<keyword evidence="1" id="KW-0597">Phosphoprotein</keyword>
<keyword evidence="4 6" id="KW-0238">DNA-binding</keyword>
<dbReference type="PROSITE" id="PS51755">
    <property type="entry name" value="OMPR_PHOB"/>
    <property type="match status" value="1"/>
</dbReference>
<keyword evidence="9" id="KW-1185">Reference proteome</keyword>
<dbReference type="InterPro" id="IPR011006">
    <property type="entry name" value="CheY-like_superfamily"/>
</dbReference>
<keyword evidence="5" id="KW-0804">Transcription</keyword>
<accession>A0ABS3K1W8</accession>
<dbReference type="Gene3D" id="1.10.10.10">
    <property type="entry name" value="Winged helix-like DNA-binding domain superfamily/Winged helix DNA-binding domain"/>
    <property type="match status" value="1"/>
</dbReference>
<dbReference type="InterPro" id="IPR036388">
    <property type="entry name" value="WH-like_DNA-bd_sf"/>
</dbReference>
<reference evidence="8 9" key="1">
    <citation type="submission" date="2020-10" db="EMBL/GenBank/DDBJ databases">
        <title>Genomic characterization of underground lake bacteria from Wind Cave National Park: Insight into the archetypical LuxI/LuxR and identification of LuxR solos.</title>
        <authorList>
            <person name="Wengert P.C."/>
            <person name="Savka M.A."/>
        </authorList>
    </citation>
    <scope>NUCLEOTIDE SEQUENCE [LARGE SCALE GENOMIC DNA]</scope>
    <source>
        <strain evidence="8 9">SD316</strain>
    </source>
</reference>
<dbReference type="InterPro" id="IPR039420">
    <property type="entry name" value="WalR-like"/>
</dbReference>
<dbReference type="InterPro" id="IPR016032">
    <property type="entry name" value="Sig_transdc_resp-reg_C-effctor"/>
</dbReference>
<feature type="DNA-binding region" description="OmpR/PhoB-type" evidence="6">
    <location>
        <begin position="133"/>
        <end position="231"/>
    </location>
</feature>
<organism evidence="8 9">
    <name type="scientific">Brucella pituitosa</name>
    <dbReference type="NCBI Taxonomy" id="571256"/>
    <lineage>
        <taxon>Bacteria</taxon>
        <taxon>Pseudomonadati</taxon>
        <taxon>Pseudomonadota</taxon>
        <taxon>Alphaproteobacteria</taxon>
        <taxon>Hyphomicrobiales</taxon>
        <taxon>Brucellaceae</taxon>
        <taxon>Brucella/Ochrobactrum group</taxon>
        <taxon>Brucella</taxon>
    </lineage>
</organism>
<evidence type="ECO:0000256" key="6">
    <source>
        <dbReference type="PROSITE-ProRule" id="PRU01091"/>
    </source>
</evidence>
<evidence type="ECO:0000256" key="5">
    <source>
        <dbReference type="ARBA" id="ARBA00023163"/>
    </source>
</evidence>
<dbReference type="SUPFAM" id="SSF46894">
    <property type="entry name" value="C-terminal effector domain of the bipartite response regulators"/>
    <property type="match status" value="1"/>
</dbReference>
<dbReference type="CDD" id="cd00383">
    <property type="entry name" value="trans_reg_C"/>
    <property type="match status" value="1"/>
</dbReference>
<sequence length="232" mass="26696">MNPTVLFWSRNPDHFLWFDHILGQEGFKSKLVDAQSLLPTIKETHTLSILFDAEEQSPEVCDLCEVIKKDKANAYLPLIAMIPAGNDDSCLNLLKAGIDECFVRPLSPARILSYLHTLIDNKWHMGQSPEAQSEYREFREITLETTRREVRYQDKTVELGSIEFKLLSRLLDVPGRVFSRNELIGAAWPPNQFVQSRTVDVHMGRLRRLLTKLINKSIIRTVRSAGYAIEWD</sequence>
<dbReference type="PANTHER" id="PTHR48111">
    <property type="entry name" value="REGULATOR OF RPOS"/>
    <property type="match status" value="1"/>
</dbReference>
<evidence type="ECO:0000313" key="8">
    <source>
        <dbReference type="EMBL" id="MBO1040913.1"/>
    </source>
</evidence>
<proteinExistence type="predicted"/>
<feature type="domain" description="OmpR/PhoB-type" evidence="7">
    <location>
        <begin position="133"/>
        <end position="231"/>
    </location>
</feature>
<dbReference type="SMART" id="SM00862">
    <property type="entry name" value="Trans_reg_C"/>
    <property type="match status" value="1"/>
</dbReference>
<evidence type="ECO:0000313" key="9">
    <source>
        <dbReference type="Proteomes" id="UP000718278"/>
    </source>
</evidence>
<dbReference type="InterPro" id="IPR001867">
    <property type="entry name" value="OmpR/PhoB-type_DNA-bd"/>
</dbReference>
<dbReference type="PANTHER" id="PTHR48111:SF1">
    <property type="entry name" value="TWO-COMPONENT RESPONSE REGULATOR ORR33"/>
    <property type="match status" value="1"/>
</dbReference>
<protein>
    <submittedName>
        <fullName evidence="8">Response regulator transcription factor</fullName>
    </submittedName>
</protein>
<name>A0ABS3K1W8_9HYPH</name>
<evidence type="ECO:0000256" key="3">
    <source>
        <dbReference type="ARBA" id="ARBA00023015"/>
    </source>
</evidence>
<keyword evidence="3" id="KW-0805">Transcription regulation</keyword>
<evidence type="ECO:0000256" key="1">
    <source>
        <dbReference type="ARBA" id="ARBA00022553"/>
    </source>
</evidence>
<evidence type="ECO:0000259" key="7">
    <source>
        <dbReference type="PROSITE" id="PS51755"/>
    </source>
</evidence>
<keyword evidence="2" id="KW-0902">Two-component regulatory system</keyword>
<dbReference type="Proteomes" id="UP000718278">
    <property type="component" value="Unassembled WGS sequence"/>
</dbReference>
<dbReference type="SUPFAM" id="SSF52172">
    <property type="entry name" value="CheY-like"/>
    <property type="match status" value="1"/>
</dbReference>
<dbReference type="Pfam" id="PF00486">
    <property type="entry name" value="Trans_reg_C"/>
    <property type="match status" value="1"/>
</dbReference>
<dbReference type="RefSeq" id="WP_207489288.1">
    <property type="nucleotide sequence ID" value="NZ_JADIJS010000003.1"/>
</dbReference>